<feature type="transmembrane region" description="Helical" evidence="1">
    <location>
        <begin position="43"/>
        <end position="65"/>
    </location>
</feature>
<accession>A0A6S6TH99</accession>
<dbReference type="EMBL" id="CACVAU010000058">
    <property type="protein sequence ID" value="CAA6820242.1"/>
    <property type="molecule type" value="Genomic_DNA"/>
</dbReference>
<evidence type="ECO:0000256" key="1">
    <source>
        <dbReference type="SAM" id="Phobius"/>
    </source>
</evidence>
<sequence length="69" mass="7575">MKNIVLAMNATVLILTLSIVILPNLWMVSVVSAQEGLQGIVFPFIWTVYAVSVFITTGFTFSWLVKGGK</sequence>
<keyword evidence="1" id="KW-0472">Membrane</keyword>
<reference evidence="2" key="1">
    <citation type="submission" date="2020-01" db="EMBL/GenBank/DDBJ databases">
        <authorList>
            <person name="Meier V. D."/>
            <person name="Meier V D."/>
        </authorList>
    </citation>
    <scope>NUCLEOTIDE SEQUENCE</scope>
    <source>
        <strain evidence="2">HLG_WM_MAG_05</strain>
    </source>
</reference>
<dbReference type="AlphaFoldDB" id="A0A6S6TH99"/>
<proteinExistence type="predicted"/>
<protein>
    <submittedName>
        <fullName evidence="2">Uncharacterized protein</fullName>
    </submittedName>
</protein>
<keyword evidence="1" id="KW-1133">Transmembrane helix</keyword>
<name>A0A6S6TH99_9BACT</name>
<organism evidence="2">
    <name type="scientific">uncultured Sulfurovum sp</name>
    <dbReference type="NCBI Taxonomy" id="269237"/>
    <lineage>
        <taxon>Bacteria</taxon>
        <taxon>Pseudomonadati</taxon>
        <taxon>Campylobacterota</taxon>
        <taxon>Epsilonproteobacteria</taxon>
        <taxon>Campylobacterales</taxon>
        <taxon>Sulfurovaceae</taxon>
        <taxon>Sulfurovum</taxon>
        <taxon>environmental samples</taxon>
    </lineage>
</organism>
<evidence type="ECO:0000313" key="2">
    <source>
        <dbReference type="EMBL" id="CAA6820242.1"/>
    </source>
</evidence>
<gene>
    <name evidence="2" type="ORF">HELGO_WM5070</name>
</gene>
<keyword evidence="1" id="KW-0812">Transmembrane</keyword>